<dbReference type="SUPFAM" id="SSF52058">
    <property type="entry name" value="L domain-like"/>
    <property type="match status" value="1"/>
</dbReference>
<evidence type="ECO:0000256" key="1">
    <source>
        <dbReference type="SAM" id="SignalP"/>
    </source>
</evidence>
<accession>A0A9D1G9F7</accession>
<dbReference type="SUPFAM" id="SSF49265">
    <property type="entry name" value="Fibronectin type III"/>
    <property type="match status" value="1"/>
</dbReference>
<dbReference type="Pfam" id="PF13306">
    <property type="entry name" value="LRR_5"/>
    <property type="match status" value="3"/>
</dbReference>
<dbReference type="Gene3D" id="3.80.10.10">
    <property type="entry name" value="Ribonuclease Inhibitor"/>
    <property type="match status" value="3"/>
</dbReference>
<dbReference type="InterPro" id="IPR032675">
    <property type="entry name" value="LRR_dom_sf"/>
</dbReference>
<evidence type="ECO:0000313" key="3">
    <source>
        <dbReference type="Proteomes" id="UP000886893"/>
    </source>
</evidence>
<gene>
    <name evidence="2" type="ORF">IAD04_06280</name>
</gene>
<dbReference type="PANTHER" id="PTHR45661">
    <property type="entry name" value="SURFACE ANTIGEN"/>
    <property type="match status" value="1"/>
</dbReference>
<dbReference type="EMBL" id="DVKI01000195">
    <property type="protein sequence ID" value="HIT17957.1"/>
    <property type="molecule type" value="Genomic_DNA"/>
</dbReference>
<comment type="caution">
    <text evidence="2">The sequence shown here is derived from an EMBL/GenBank/DDBJ whole genome shotgun (WGS) entry which is preliminary data.</text>
</comment>
<dbReference type="AlphaFoldDB" id="A0A9D1G9F7"/>
<dbReference type="PROSITE" id="PS51257">
    <property type="entry name" value="PROKAR_LIPOPROTEIN"/>
    <property type="match status" value="1"/>
</dbReference>
<feature type="non-terminal residue" evidence="2">
    <location>
        <position position="488"/>
    </location>
</feature>
<proteinExistence type="predicted"/>
<feature type="signal peptide" evidence="1">
    <location>
        <begin position="1"/>
        <end position="28"/>
    </location>
</feature>
<sequence length="488" mass="53517">MKQQKSKKFLRGLSVAFICSALMLTACNNSSDNWLTNDPDSSDKDPVSDYSKLTAPTGLTYDSRTSTIQWNIVYGASGYVINIDGKEIESRVTQTSYRYDDFEEGKAYLISVKALGTEGGYDDSSYSSIYYNKEAAASNFAYSYYGTNTADQITIEVTGFSSSADEENLEDIEIPSEIDGFTVVRIADQAFRSASSLRSVILPSTIESIGIEAFYNSDLEEITLNDGLKSIETSAFEGSRIETIAFPQSLTTLGSRAFYDSRLESVTFHANMSLSTIPELCFSETYLETVVLPPSVTTIETEAFSRIDDLTSIEFNYEGRKSNVTTIGDSAFLDAISLRSLVLPASLKELGEGAFRITSGKSSSLETLMFEPDSQLQKVGASAFSRILNGDAFTYFGPQIDSVTETDQQVIRLPKCIQEIGANAFEFTNATTLTFEEGSQLQIIGDSAFSQNTSLTTVTFPESLQRIKASAFNSCSQVENITFHNTNN</sequence>
<reference evidence="2" key="2">
    <citation type="journal article" date="2021" name="PeerJ">
        <title>Extensive microbial diversity within the chicken gut microbiome revealed by metagenomics and culture.</title>
        <authorList>
            <person name="Gilroy R."/>
            <person name="Ravi A."/>
            <person name="Getino M."/>
            <person name="Pursley I."/>
            <person name="Horton D.L."/>
            <person name="Alikhan N.F."/>
            <person name="Baker D."/>
            <person name="Gharbi K."/>
            <person name="Hall N."/>
            <person name="Watson M."/>
            <person name="Adriaenssens E.M."/>
            <person name="Foster-Nyarko E."/>
            <person name="Jarju S."/>
            <person name="Secka A."/>
            <person name="Antonio M."/>
            <person name="Oren A."/>
            <person name="Chaudhuri R.R."/>
            <person name="La Ragione R."/>
            <person name="Hildebrand F."/>
            <person name="Pallen M.J."/>
        </authorList>
    </citation>
    <scope>NUCLEOTIDE SEQUENCE</scope>
    <source>
        <strain evidence="2">14508</strain>
    </source>
</reference>
<dbReference type="PANTHER" id="PTHR45661:SF3">
    <property type="entry name" value="IG-LIKE DOMAIN-CONTAINING PROTEIN"/>
    <property type="match status" value="1"/>
</dbReference>
<reference evidence="2" key="1">
    <citation type="submission" date="2020-10" db="EMBL/GenBank/DDBJ databases">
        <authorList>
            <person name="Gilroy R."/>
        </authorList>
    </citation>
    <scope>NUCLEOTIDE SEQUENCE</scope>
    <source>
        <strain evidence="2">14508</strain>
    </source>
</reference>
<dbReference type="InterPro" id="IPR053139">
    <property type="entry name" value="Surface_bspA-like"/>
</dbReference>
<dbReference type="InterPro" id="IPR036116">
    <property type="entry name" value="FN3_sf"/>
</dbReference>
<organism evidence="2 3">
    <name type="scientific">Candidatus Caccosoma faecigallinarum</name>
    <dbReference type="NCBI Taxonomy" id="2840720"/>
    <lineage>
        <taxon>Bacteria</taxon>
        <taxon>Bacillati</taxon>
        <taxon>Bacillota</taxon>
        <taxon>Bacillota incertae sedis</taxon>
        <taxon>Candidatus Caccosoma</taxon>
    </lineage>
</organism>
<feature type="chain" id="PRO_5039081393" evidence="1">
    <location>
        <begin position="29"/>
        <end position="488"/>
    </location>
</feature>
<dbReference type="Proteomes" id="UP000886893">
    <property type="component" value="Unassembled WGS sequence"/>
</dbReference>
<keyword evidence="1" id="KW-0732">Signal</keyword>
<dbReference type="InterPro" id="IPR026906">
    <property type="entry name" value="LRR_5"/>
</dbReference>
<evidence type="ECO:0000313" key="2">
    <source>
        <dbReference type="EMBL" id="HIT17957.1"/>
    </source>
</evidence>
<name>A0A9D1G9F7_9FIRM</name>
<protein>
    <submittedName>
        <fullName evidence="2">Leucine-rich repeat protein</fullName>
    </submittedName>
</protein>